<feature type="signal peptide" evidence="4">
    <location>
        <begin position="1"/>
        <end position="30"/>
    </location>
</feature>
<accession>A0A6D2JYX3</accession>
<keyword evidence="4" id="KW-0732">Signal</keyword>
<name>A0A6D2JYX3_9BRAS</name>
<feature type="domain" description="FAS1" evidence="5">
    <location>
        <begin position="71"/>
        <end position="171"/>
    </location>
</feature>
<proteinExistence type="inferred from homology"/>
<dbReference type="SMART" id="SM00554">
    <property type="entry name" value="FAS1"/>
    <property type="match status" value="1"/>
</dbReference>
<feature type="region of interest" description="Disordered" evidence="3">
    <location>
        <begin position="220"/>
        <end position="240"/>
    </location>
</feature>
<keyword evidence="2" id="KW-0325">Glycoprotein</keyword>
<gene>
    <name evidence="6" type="ORF">MERR_LOCUS36629</name>
</gene>
<evidence type="ECO:0000256" key="2">
    <source>
        <dbReference type="ARBA" id="ARBA00022974"/>
    </source>
</evidence>
<evidence type="ECO:0000256" key="4">
    <source>
        <dbReference type="SAM" id="SignalP"/>
    </source>
</evidence>
<dbReference type="EMBL" id="CACVBM020001416">
    <property type="protein sequence ID" value="CAA7049394.1"/>
    <property type="molecule type" value="Genomic_DNA"/>
</dbReference>
<dbReference type="SUPFAM" id="SSF82153">
    <property type="entry name" value="FAS1 domain"/>
    <property type="match status" value="1"/>
</dbReference>
<dbReference type="Proteomes" id="UP000467841">
    <property type="component" value="Unassembled WGS sequence"/>
</dbReference>
<evidence type="ECO:0000259" key="5">
    <source>
        <dbReference type="SMART" id="SM00554"/>
    </source>
</evidence>
<sequence>MAAISFSFACFRAIFLGALIIICLAHPSAGVPLEELERALTVLRVRGRALFANAIITSDLLFDLLDVESLTLFGPTDSMLFDLDMTHSLSFYVSTLRLHSVPVRLPFSDLRSLPNDSSLPTLLPNHHLVLTKSSSSNDSIYLDGVHLLLPGLFYGPHLAVHGLADLLSLTANTASLASRRSAPLPPLVDPPAESPWFVDSRFSPAPEPYVSFLGVSPAESPRVEEEVSPSPWREDMIVGDEGGPLDWRTNHF</sequence>
<dbReference type="OrthoDB" id="1937685at2759"/>
<protein>
    <recommendedName>
        <fullName evidence="5">FAS1 domain-containing protein</fullName>
    </recommendedName>
</protein>
<comment type="caution">
    <text evidence="6">The sequence shown here is derived from an EMBL/GenBank/DDBJ whole genome shotgun (WGS) entry which is preliminary data.</text>
</comment>
<keyword evidence="7" id="KW-1185">Reference proteome</keyword>
<evidence type="ECO:0000313" key="7">
    <source>
        <dbReference type="Proteomes" id="UP000467841"/>
    </source>
</evidence>
<evidence type="ECO:0000313" key="6">
    <source>
        <dbReference type="EMBL" id="CAA7049394.1"/>
    </source>
</evidence>
<keyword evidence="2" id="KW-0654">Proteoglycan</keyword>
<feature type="chain" id="PRO_5025393665" description="FAS1 domain-containing protein" evidence="4">
    <location>
        <begin position="31"/>
        <end position="252"/>
    </location>
</feature>
<dbReference type="AlphaFoldDB" id="A0A6D2JYX3"/>
<dbReference type="InterPro" id="IPR036378">
    <property type="entry name" value="FAS1_dom_sf"/>
</dbReference>
<organism evidence="6 7">
    <name type="scientific">Microthlaspi erraticum</name>
    <dbReference type="NCBI Taxonomy" id="1685480"/>
    <lineage>
        <taxon>Eukaryota</taxon>
        <taxon>Viridiplantae</taxon>
        <taxon>Streptophyta</taxon>
        <taxon>Embryophyta</taxon>
        <taxon>Tracheophyta</taxon>
        <taxon>Spermatophyta</taxon>
        <taxon>Magnoliopsida</taxon>
        <taxon>eudicotyledons</taxon>
        <taxon>Gunneridae</taxon>
        <taxon>Pentapetalae</taxon>
        <taxon>rosids</taxon>
        <taxon>malvids</taxon>
        <taxon>Brassicales</taxon>
        <taxon>Brassicaceae</taxon>
        <taxon>Coluteocarpeae</taxon>
        <taxon>Microthlaspi</taxon>
    </lineage>
</organism>
<dbReference type="PANTHER" id="PTHR33985">
    <property type="entry name" value="OS02G0491300 PROTEIN-RELATED"/>
    <property type="match status" value="1"/>
</dbReference>
<evidence type="ECO:0000256" key="3">
    <source>
        <dbReference type="SAM" id="MobiDB-lite"/>
    </source>
</evidence>
<comment type="similarity">
    <text evidence="1">Belongs to the fasciclin-like AGP family.</text>
</comment>
<evidence type="ECO:0000256" key="1">
    <source>
        <dbReference type="ARBA" id="ARBA00007843"/>
    </source>
</evidence>
<reference evidence="6" key="1">
    <citation type="submission" date="2020-01" db="EMBL/GenBank/DDBJ databases">
        <authorList>
            <person name="Mishra B."/>
        </authorList>
    </citation>
    <scope>NUCLEOTIDE SEQUENCE [LARGE SCALE GENOMIC DNA]</scope>
</reference>
<dbReference type="InterPro" id="IPR052806">
    <property type="entry name" value="Fasciclin-like_AGP"/>
</dbReference>
<dbReference type="PANTHER" id="PTHR33985:SF15">
    <property type="entry name" value="FASCICLIN-LIKE ARABINOGALACTAN PROTEIN 19"/>
    <property type="match status" value="1"/>
</dbReference>
<dbReference type="InterPro" id="IPR000782">
    <property type="entry name" value="FAS1_domain"/>
</dbReference>